<evidence type="ECO:0000256" key="2">
    <source>
        <dbReference type="ARBA" id="ARBA00022448"/>
    </source>
</evidence>
<comment type="similarity">
    <text evidence="1">Belongs to the bacterial solute-binding protein 1 family.</text>
</comment>
<evidence type="ECO:0000313" key="4">
    <source>
        <dbReference type="EMBL" id="MBP2377731.1"/>
    </source>
</evidence>
<accession>A0ABS4WNG5</accession>
<dbReference type="Gene3D" id="3.40.190.10">
    <property type="entry name" value="Periplasmic binding protein-like II"/>
    <property type="match status" value="2"/>
</dbReference>
<dbReference type="Pfam" id="PF01547">
    <property type="entry name" value="SBP_bac_1"/>
    <property type="match status" value="1"/>
</dbReference>
<name>A0ABS4WNG5_9MICO</name>
<keyword evidence="2" id="KW-0813">Transport</keyword>
<keyword evidence="3" id="KW-0732">Signal</keyword>
<reference evidence="4 5" key="1">
    <citation type="submission" date="2021-03" db="EMBL/GenBank/DDBJ databases">
        <title>Sequencing the genomes of 1000 actinobacteria strains.</title>
        <authorList>
            <person name="Klenk H.-P."/>
        </authorList>
    </citation>
    <scope>NUCLEOTIDE SEQUENCE [LARGE SCALE GENOMIC DNA]</scope>
    <source>
        <strain evidence="4 5">DSM 13468</strain>
    </source>
</reference>
<feature type="chain" id="PRO_5045284806" evidence="3">
    <location>
        <begin position="27"/>
        <end position="439"/>
    </location>
</feature>
<dbReference type="PANTHER" id="PTHR43649:SF29">
    <property type="entry name" value="OSMOPROTECTIVE COMPOUNDS-BINDING PROTEIN GGTB"/>
    <property type="match status" value="1"/>
</dbReference>
<proteinExistence type="inferred from homology"/>
<evidence type="ECO:0000256" key="1">
    <source>
        <dbReference type="ARBA" id="ARBA00008520"/>
    </source>
</evidence>
<dbReference type="RefSeq" id="WP_307803556.1">
    <property type="nucleotide sequence ID" value="NZ_BAAAIO010000001.1"/>
</dbReference>
<gene>
    <name evidence="4" type="ORF">JOF42_001226</name>
</gene>
<sequence length="439" mass="45907">MTTAMRRARRLAPAIALIGVGALALSACSGGSGSSESGAGDGEFTYLGQTENTTIINTLESLAGDQCKAADEAAPLTSDDISGTQWDQQLQLLASQDGLSDMQMAAGTPALMSEFIDGGKVLDLSKALDDLGVSDRLVPAAESTVKALYGDGALYALPTEFNIEGFWYNKELLADNGVEVPETWDDLVDAASTLKDAGVQPFATAGKDGWPVTRLVGDYIFRTLGADALQKVADGDAKLTDPEYVAAADAVAELGKDGFFGDAVGSIDYNASMNLFLTGKAAFFYMGSWALANFNDEEQNQIGADNIGFARFPDVEGGKGSIDEIPANVGIPVMFAEKNYDDDSAAWLKCIAEGYGDTALNESGVVSGFVVDNPPADLPETTKIVQEEIANAPSSVLWFEALFTPKATGISQNNGAGLANGSLSGEEFMKLVQAANDEG</sequence>
<dbReference type="SUPFAM" id="SSF53850">
    <property type="entry name" value="Periplasmic binding protein-like II"/>
    <property type="match status" value="1"/>
</dbReference>
<dbReference type="EMBL" id="JAGIOA010000001">
    <property type="protein sequence ID" value="MBP2377731.1"/>
    <property type="molecule type" value="Genomic_DNA"/>
</dbReference>
<keyword evidence="5" id="KW-1185">Reference proteome</keyword>
<protein>
    <submittedName>
        <fullName evidence="4">Raffinose/stachyose/melibiose transport system substrate-binding protein</fullName>
    </submittedName>
</protein>
<evidence type="ECO:0000256" key="3">
    <source>
        <dbReference type="SAM" id="SignalP"/>
    </source>
</evidence>
<dbReference type="InterPro" id="IPR006059">
    <property type="entry name" value="SBP"/>
</dbReference>
<dbReference type="Proteomes" id="UP000703720">
    <property type="component" value="Unassembled WGS sequence"/>
</dbReference>
<feature type="signal peptide" evidence="3">
    <location>
        <begin position="1"/>
        <end position="26"/>
    </location>
</feature>
<dbReference type="InterPro" id="IPR050490">
    <property type="entry name" value="Bact_solute-bd_prot1"/>
</dbReference>
<dbReference type="PROSITE" id="PS51257">
    <property type="entry name" value="PROKAR_LIPOPROTEIN"/>
    <property type="match status" value="1"/>
</dbReference>
<comment type="caution">
    <text evidence="4">The sequence shown here is derived from an EMBL/GenBank/DDBJ whole genome shotgun (WGS) entry which is preliminary data.</text>
</comment>
<dbReference type="PANTHER" id="PTHR43649">
    <property type="entry name" value="ARABINOSE-BINDING PROTEIN-RELATED"/>
    <property type="match status" value="1"/>
</dbReference>
<organism evidence="4 5">
    <name type="scientific">Microbacterium phyllosphaerae</name>
    <dbReference type="NCBI Taxonomy" id="124798"/>
    <lineage>
        <taxon>Bacteria</taxon>
        <taxon>Bacillati</taxon>
        <taxon>Actinomycetota</taxon>
        <taxon>Actinomycetes</taxon>
        <taxon>Micrococcales</taxon>
        <taxon>Microbacteriaceae</taxon>
        <taxon>Microbacterium</taxon>
    </lineage>
</organism>
<evidence type="ECO:0000313" key="5">
    <source>
        <dbReference type="Proteomes" id="UP000703720"/>
    </source>
</evidence>